<feature type="domain" description="O-methyltransferase C-terminal" evidence="5">
    <location>
        <begin position="168"/>
        <end position="371"/>
    </location>
</feature>
<dbReference type="InterPro" id="IPR036390">
    <property type="entry name" value="WH_DNA-bd_sf"/>
</dbReference>
<protein>
    <submittedName>
        <fullName evidence="7">Uncharacterized protein</fullName>
    </submittedName>
</protein>
<evidence type="ECO:0000313" key="7">
    <source>
        <dbReference type="EMBL" id="PAU49775.1"/>
    </source>
</evidence>
<evidence type="ECO:0000256" key="2">
    <source>
        <dbReference type="ARBA" id="ARBA00022679"/>
    </source>
</evidence>
<dbReference type="Pfam" id="PF00891">
    <property type="entry name" value="Methyltransf_2"/>
    <property type="match status" value="1"/>
</dbReference>
<dbReference type="Gene3D" id="1.10.287.1350">
    <property type="match status" value="1"/>
</dbReference>
<dbReference type="CDD" id="cd02440">
    <property type="entry name" value="AdoMet_MTases"/>
    <property type="match status" value="1"/>
</dbReference>
<evidence type="ECO:0000256" key="4">
    <source>
        <dbReference type="SAM" id="MobiDB-lite"/>
    </source>
</evidence>
<evidence type="ECO:0000313" key="8">
    <source>
        <dbReference type="Proteomes" id="UP000218944"/>
    </source>
</evidence>
<dbReference type="PROSITE" id="PS51683">
    <property type="entry name" value="SAM_OMT_II"/>
    <property type="match status" value="1"/>
</dbReference>
<feature type="domain" description="O-methyltransferase dimerisation" evidence="6">
    <location>
        <begin position="82"/>
        <end position="148"/>
    </location>
</feature>
<feature type="region of interest" description="Disordered" evidence="4">
    <location>
        <begin position="1"/>
        <end position="65"/>
    </location>
</feature>
<feature type="compositionally biased region" description="Polar residues" evidence="4">
    <location>
        <begin position="1"/>
        <end position="17"/>
    </location>
</feature>
<dbReference type="Gene3D" id="1.10.10.10">
    <property type="entry name" value="Winged helix-like DNA-binding domain superfamily/Winged helix DNA-binding domain"/>
    <property type="match status" value="1"/>
</dbReference>
<dbReference type="Proteomes" id="UP000218944">
    <property type="component" value="Unassembled WGS sequence"/>
</dbReference>
<dbReference type="InterPro" id="IPR012967">
    <property type="entry name" value="COMT_dimerisation"/>
</dbReference>
<dbReference type="PANTHER" id="PTHR43712:SF2">
    <property type="entry name" value="O-METHYLTRANSFERASE CICE"/>
    <property type="match status" value="1"/>
</dbReference>
<dbReference type="Pfam" id="PF08100">
    <property type="entry name" value="Dimerisation"/>
    <property type="match status" value="1"/>
</dbReference>
<keyword evidence="3" id="KW-0949">S-adenosyl-L-methionine</keyword>
<organism evidence="7 8">
    <name type="scientific">Streptomyces albireticuli</name>
    <dbReference type="NCBI Taxonomy" id="1940"/>
    <lineage>
        <taxon>Bacteria</taxon>
        <taxon>Bacillati</taxon>
        <taxon>Actinomycetota</taxon>
        <taxon>Actinomycetes</taxon>
        <taxon>Kitasatosporales</taxon>
        <taxon>Streptomycetaceae</taxon>
        <taxon>Streptomyces</taxon>
    </lineage>
</organism>
<keyword evidence="1" id="KW-0489">Methyltransferase</keyword>
<dbReference type="SUPFAM" id="SSF53335">
    <property type="entry name" value="S-adenosyl-L-methionine-dependent methyltransferases"/>
    <property type="match status" value="1"/>
</dbReference>
<dbReference type="InterPro" id="IPR001077">
    <property type="entry name" value="COMT_C"/>
</dbReference>
<gene>
    <name evidence="7" type="ORF">CK936_05970</name>
</gene>
<comment type="caution">
    <text evidence="7">The sequence shown here is derived from an EMBL/GenBank/DDBJ whole genome shotgun (WGS) entry which is preliminary data.</text>
</comment>
<accession>A0A2A2DE23</accession>
<dbReference type="InterPro" id="IPR029063">
    <property type="entry name" value="SAM-dependent_MTases_sf"/>
</dbReference>
<dbReference type="GO" id="GO:0032259">
    <property type="term" value="P:methylation"/>
    <property type="evidence" value="ECO:0007669"/>
    <property type="project" value="UniProtKB-KW"/>
</dbReference>
<dbReference type="Gene3D" id="3.40.50.150">
    <property type="entry name" value="Vaccinia Virus protein VP39"/>
    <property type="match status" value="1"/>
</dbReference>
<dbReference type="AlphaFoldDB" id="A0A2A2DE23"/>
<dbReference type="InterPro" id="IPR036388">
    <property type="entry name" value="WH-like_DNA-bd_sf"/>
</dbReference>
<dbReference type="GO" id="GO:0008171">
    <property type="term" value="F:O-methyltransferase activity"/>
    <property type="evidence" value="ECO:0007669"/>
    <property type="project" value="InterPro"/>
</dbReference>
<keyword evidence="8" id="KW-1185">Reference proteome</keyword>
<dbReference type="GO" id="GO:0046983">
    <property type="term" value="F:protein dimerization activity"/>
    <property type="evidence" value="ECO:0007669"/>
    <property type="project" value="InterPro"/>
</dbReference>
<evidence type="ECO:0000256" key="3">
    <source>
        <dbReference type="ARBA" id="ARBA00022691"/>
    </source>
</evidence>
<proteinExistence type="predicted"/>
<dbReference type="SUPFAM" id="SSF46785">
    <property type="entry name" value="Winged helix' DNA-binding domain"/>
    <property type="match status" value="1"/>
</dbReference>
<reference evidence="7 8" key="1">
    <citation type="submission" date="2017-08" db="EMBL/GenBank/DDBJ databases">
        <title>Genome sequence of Streptomyces albireticuli NRRL B-1670.</title>
        <authorList>
            <person name="Graham D.E."/>
            <person name="Mahan K.M."/>
            <person name="Klingeman D.M."/>
            <person name="Hettich R.L."/>
            <person name="Parry R.J."/>
            <person name="Spain J.C."/>
        </authorList>
    </citation>
    <scope>NUCLEOTIDE SEQUENCE [LARGE SCALE GENOMIC DNA]</scope>
    <source>
        <strain evidence="7 8">NRRL B-1670</strain>
    </source>
</reference>
<dbReference type="EMBL" id="NSJV01000108">
    <property type="protein sequence ID" value="PAU49775.1"/>
    <property type="molecule type" value="Genomic_DNA"/>
</dbReference>
<evidence type="ECO:0000256" key="1">
    <source>
        <dbReference type="ARBA" id="ARBA00022603"/>
    </source>
</evidence>
<keyword evidence="2" id="KW-0808">Transferase</keyword>
<name>A0A2A2DE23_9ACTN</name>
<dbReference type="InterPro" id="IPR016461">
    <property type="entry name" value="COMT-like"/>
</dbReference>
<dbReference type="PANTHER" id="PTHR43712">
    <property type="entry name" value="PUTATIVE (AFU_ORTHOLOGUE AFUA_4G14580)-RELATED"/>
    <property type="match status" value="1"/>
</dbReference>
<sequence length="397" mass="41818">MTSSPDTGASSPDSEAPSSFPDGGAPSPFPDSEAPSPFPDGGVPSPDNEASPPGDGTPSPGNGTSASDDLFQLVFRSAPWTFQSLYVTARLGLADLLGDGPLTSDELAVATESDADALYRFCRAVAALGLFREHPGRIFELTSTGEAFRGGGLAQFTIVNGAENFRSWADVMYSVRTGKPAFDRVYGMPAFAFLDRDEEARKVFHTMVGRGTVPPAVDSCDFSSDTTVVDLGGSVGTLLAHVLRERPELRGVLQDLPSVVGEAPTVLAGAGVAGRVEIVGRSFFDGVPAGGSTYVLSRVLHDWGDEDALRILRNVRAAMTEDSRLVVIDQVIPEGGGFHPGKFSDLQMLVVLGGRERTVEEFRGLLLRAGLKIRALRPPADDPAGSPRTEAVIEAGV</sequence>
<evidence type="ECO:0000259" key="5">
    <source>
        <dbReference type="Pfam" id="PF00891"/>
    </source>
</evidence>
<evidence type="ECO:0000259" key="6">
    <source>
        <dbReference type="Pfam" id="PF08100"/>
    </source>
</evidence>